<keyword evidence="3" id="KW-0347">Helicase</keyword>
<keyword evidence="4" id="KW-1185">Reference proteome</keyword>
<dbReference type="GO" id="GO:0004386">
    <property type="term" value="F:helicase activity"/>
    <property type="evidence" value="ECO:0007669"/>
    <property type="project" value="UniProtKB-KW"/>
</dbReference>
<feature type="domain" description="Helicase/UvrB N-terminal" evidence="2">
    <location>
        <begin position="164"/>
        <end position="256"/>
    </location>
</feature>
<dbReference type="InterPro" id="IPR050742">
    <property type="entry name" value="Helicase_Restrict-Modif_Enz"/>
</dbReference>
<evidence type="ECO:0000313" key="4">
    <source>
        <dbReference type="Proteomes" id="UP001480973"/>
    </source>
</evidence>
<comment type="caution">
    <text evidence="3">The sequence shown here is derived from an EMBL/GenBank/DDBJ whole genome shotgun (WGS) entry which is preliminary data.</text>
</comment>
<dbReference type="InterPro" id="IPR007409">
    <property type="entry name" value="Restrct_endonuc_type1_HsdR_N"/>
</dbReference>
<dbReference type="PANTHER" id="PTHR47396:SF1">
    <property type="entry name" value="ATP-DEPENDENT HELICASE IRC3-RELATED"/>
    <property type="match status" value="1"/>
</dbReference>
<accession>A0ABV1GP91</accession>
<protein>
    <submittedName>
        <fullName evidence="3">DEAD/DEAH box helicase family protein</fullName>
    </submittedName>
</protein>
<proteinExistence type="predicted"/>
<dbReference type="InterPro" id="IPR027417">
    <property type="entry name" value="P-loop_NTPase"/>
</dbReference>
<dbReference type="Pfam" id="PF04313">
    <property type="entry name" value="HSDR_N"/>
    <property type="match status" value="1"/>
</dbReference>
<reference evidence="3 4" key="1">
    <citation type="submission" date="2024-03" db="EMBL/GenBank/DDBJ databases">
        <title>Human intestinal bacterial collection.</title>
        <authorList>
            <person name="Pauvert C."/>
            <person name="Hitch T.C.A."/>
            <person name="Clavel T."/>
        </authorList>
    </citation>
    <scope>NUCLEOTIDE SEQUENCE [LARGE SCALE GENOMIC DNA]</scope>
    <source>
        <strain evidence="3 4">CLA-JM-H10</strain>
    </source>
</reference>
<dbReference type="SUPFAM" id="SSF52540">
    <property type="entry name" value="P-loop containing nucleoside triphosphate hydrolases"/>
    <property type="match status" value="1"/>
</dbReference>
<keyword evidence="3" id="KW-0067">ATP-binding</keyword>
<organism evidence="3 4">
    <name type="scientific">Lachnospira intestinalis</name>
    <dbReference type="NCBI Taxonomy" id="3133158"/>
    <lineage>
        <taxon>Bacteria</taxon>
        <taxon>Bacillati</taxon>
        <taxon>Bacillota</taxon>
        <taxon>Clostridia</taxon>
        <taxon>Lachnospirales</taxon>
        <taxon>Lachnospiraceae</taxon>
        <taxon>Lachnospira</taxon>
    </lineage>
</organism>
<evidence type="ECO:0000259" key="1">
    <source>
        <dbReference type="Pfam" id="PF04313"/>
    </source>
</evidence>
<evidence type="ECO:0000259" key="2">
    <source>
        <dbReference type="Pfam" id="PF04851"/>
    </source>
</evidence>
<sequence>MIDKSQMTEEEIKLNYITPAILEKWSKTSIRMEYYFTSGRITIDGKKAVRGEANKADYLLYYGDMSNNFPIAIVEAKDNNHSPLGGLPQAIKYAIAMEVPFAFASNGDSFTMHDRITGEETTDIALDDFPSPDELWKKYRKESGFTDEEETMLSVPYYYHEGDHEPRYYQWIAINRVLAAIARGDKRMLVVLATGTGKTLVAFQIIWRLLKSKKVKRVLFLADRDILVGQPMRDDFSPFGGKMFRIEKREMDTTHETIEKTVFGVEERVI</sequence>
<dbReference type="Proteomes" id="UP001480973">
    <property type="component" value="Unassembled WGS sequence"/>
</dbReference>
<evidence type="ECO:0000313" key="3">
    <source>
        <dbReference type="EMBL" id="MEQ2535261.1"/>
    </source>
</evidence>
<dbReference type="InterPro" id="IPR006935">
    <property type="entry name" value="Helicase/UvrB_N"/>
</dbReference>
<dbReference type="Gene3D" id="3.40.50.300">
    <property type="entry name" value="P-loop containing nucleotide triphosphate hydrolases"/>
    <property type="match status" value="1"/>
</dbReference>
<dbReference type="EMBL" id="JBBMES010000008">
    <property type="protein sequence ID" value="MEQ2535261.1"/>
    <property type="molecule type" value="Genomic_DNA"/>
</dbReference>
<keyword evidence="3" id="KW-0378">Hydrolase</keyword>
<dbReference type="Gene3D" id="3.90.1570.30">
    <property type="match status" value="1"/>
</dbReference>
<feature type="domain" description="Restriction endonuclease type I HsdR N-terminal" evidence="1">
    <location>
        <begin position="51"/>
        <end position="120"/>
    </location>
</feature>
<keyword evidence="3" id="KW-0547">Nucleotide-binding</keyword>
<dbReference type="Pfam" id="PF04851">
    <property type="entry name" value="ResIII"/>
    <property type="match status" value="1"/>
</dbReference>
<dbReference type="PANTHER" id="PTHR47396">
    <property type="entry name" value="TYPE I RESTRICTION ENZYME ECOKI R PROTEIN"/>
    <property type="match status" value="1"/>
</dbReference>
<gene>
    <name evidence="3" type="ORF">WMO38_09055</name>
</gene>
<name>A0ABV1GP91_9FIRM</name>